<evidence type="ECO:0000256" key="2">
    <source>
        <dbReference type="ARBA" id="ARBA00022448"/>
    </source>
</evidence>
<dbReference type="InterPro" id="IPR050153">
    <property type="entry name" value="Metal_Ion_Import_ABC"/>
</dbReference>
<dbReference type="PROSITE" id="PS00211">
    <property type="entry name" value="ABC_TRANSPORTER_1"/>
    <property type="match status" value="1"/>
</dbReference>
<sequence length="206" mass="21933">MSREILVRASGLCFAFDGPDVLHDVGIELCAGSLTAIVGANGSGKSTLIEILAGLRPPRSGSVERSESVALVVQRSRIPERLPITVRETVAIGTWGARTARRASRRAVDAALCSVGLSAFARRPIHALSGGQRQRALIAQAIVRDAGIMLLDEPTAGLDSEGRRSVRELLRRETARGRAVAWVTHDEADTAASDRIVRLAAGRRVA</sequence>
<accession>A0A916Y1N6</accession>
<dbReference type="PROSITE" id="PS50893">
    <property type="entry name" value="ABC_TRANSPORTER_2"/>
    <property type="match status" value="1"/>
</dbReference>
<dbReference type="NCBIfam" id="NF040873">
    <property type="entry name" value="AztA"/>
    <property type="match status" value="1"/>
</dbReference>
<keyword evidence="4 6" id="KW-0067">ATP-binding</keyword>
<dbReference type="SUPFAM" id="SSF52540">
    <property type="entry name" value="P-loop containing nucleoside triphosphate hydrolases"/>
    <property type="match status" value="1"/>
</dbReference>
<name>A0A916Y1N6_9MICO</name>
<reference evidence="6" key="2">
    <citation type="submission" date="2020-09" db="EMBL/GenBank/DDBJ databases">
        <authorList>
            <person name="Sun Q."/>
            <person name="Zhou Y."/>
        </authorList>
    </citation>
    <scope>NUCLEOTIDE SEQUENCE</scope>
    <source>
        <strain evidence="6">CGMCC 1.15152</strain>
    </source>
</reference>
<dbReference type="InterPro" id="IPR003593">
    <property type="entry name" value="AAA+_ATPase"/>
</dbReference>
<dbReference type="InterPro" id="IPR027417">
    <property type="entry name" value="P-loop_NTPase"/>
</dbReference>
<reference evidence="6" key="1">
    <citation type="journal article" date="2014" name="Int. J. Syst. Evol. Microbiol.">
        <title>Complete genome sequence of Corynebacterium casei LMG S-19264T (=DSM 44701T), isolated from a smear-ripened cheese.</title>
        <authorList>
            <consortium name="US DOE Joint Genome Institute (JGI-PGF)"/>
            <person name="Walter F."/>
            <person name="Albersmeier A."/>
            <person name="Kalinowski J."/>
            <person name="Ruckert C."/>
        </authorList>
    </citation>
    <scope>NUCLEOTIDE SEQUENCE</scope>
    <source>
        <strain evidence="6">CGMCC 1.15152</strain>
    </source>
</reference>
<protein>
    <submittedName>
        <fullName evidence="6">ABC transporter ATP-binding protein</fullName>
    </submittedName>
</protein>
<dbReference type="GO" id="GO:0005524">
    <property type="term" value="F:ATP binding"/>
    <property type="evidence" value="ECO:0007669"/>
    <property type="project" value="UniProtKB-KW"/>
</dbReference>
<dbReference type="Proteomes" id="UP000633205">
    <property type="component" value="Unassembled WGS sequence"/>
</dbReference>
<proteinExistence type="inferred from homology"/>
<dbReference type="Pfam" id="PF00005">
    <property type="entry name" value="ABC_tran"/>
    <property type="match status" value="1"/>
</dbReference>
<comment type="caution">
    <text evidence="6">The sequence shown here is derived from an EMBL/GenBank/DDBJ whole genome shotgun (WGS) entry which is preliminary data.</text>
</comment>
<evidence type="ECO:0000256" key="4">
    <source>
        <dbReference type="ARBA" id="ARBA00022840"/>
    </source>
</evidence>
<comment type="similarity">
    <text evidence="1">Belongs to the ABC transporter superfamily.</text>
</comment>
<dbReference type="Gene3D" id="3.40.50.300">
    <property type="entry name" value="P-loop containing nucleotide triphosphate hydrolases"/>
    <property type="match status" value="1"/>
</dbReference>
<dbReference type="EMBL" id="BMHO01000001">
    <property type="protein sequence ID" value="GGD25828.1"/>
    <property type="molecule type" value="Genomic_DNA"/>
</dbReference>
<dbReference type="InterPro" id="IPR047748">
    <property type="entry name" value="AztA-like"/>
</dbReference>
<dbReference type="AlphaFoldDB" id="A0A916Y1N6"/>
<feature type="domain" description="ABC transporter" evidence="5">
    <location>
        <begin position="7"/>
        <end position="205"/>
    </location>
</feature>
<dbReference type="PANTHER" id="PTHR42734">
    <property type="entry name" value="METAL TRANSPORT SYSTEM ATP-BINDING PROTEIN TM_0124-RELATED"/>
    <property type="match status" value="1"/>
</dbReference>
<dbReference type="GO" id="GO:0016887">
    <property type="term" value="F:ATP hydrolysis activity"/>
    <property type="evidence" value="ECO:0007669"/>
    <property type="project" value="InterPro"/>
</dbReference>
<organism evidence="6 7">
    <name type="scientific">Microbacterium faecale</name>
    <dbReference type="NCBI Taxonomy" id="1804630"/>
    <lineage>
        <taxon>Bacteria</taxon>
        <taxon>Bacillati</taxon>
        <taxon>Actinomycetota</taxon>
        <taxon>Actinomycetes</taxon>
        <taxon>Micrococcales</taxon>
        <taxon>Microbacteriaceae</taxon>
        <taxon>Microbacterium</taxon>
    </lineage>
</organism>
<evidence type="ECO:0000256" key="3">
    <source>
        <dbReference type="ARBA" id="ARBA00022741"/>
    </source>
</evidence>
<dbReference type="InterPro" id="IPR017871">
    <property type="entry name" value="ABC_transporter-like_CS"/>
</dbReference>
<evidence type="ECO:0000313" key="7">
    <source>
        <dbReference type="Proteomes" id="UP000633205"/>
    </source>
</evidence>
<evidence type="ECO:0000256" key="1">
    <source>
        <dbReference type="ARBA" id="ARBA00005417"/>
    </source>
</evidence>
<evidence type="ECO:0000259" key="5">
    <source>
        <dbReference type="PROSITE" id="PS50893"/>
    </source>
</evidence>
<dbReference type="InterPro" id="IPR003439">
    <property type="entry name" value="ABC_transporter-like_ATP-bd"/>
</dbReference>
<dbReference type="RefSeq" id="WP_188710500.1">
    <property type="nucleotide sequence ID" value="NZ_BMHO01000001.1"/>
</dbReference>
<gene>
    <name evidence="6" type="ORF">GCM10010915_02340</name>
</gene>
<keyword evidence="3" id="KW-0547">Nucleotide-binding</keyword>
<dbReference type="PANTHER" id="PTHR42734:SF5">
    <property type="entry name" value="IRON TRANSPORT SYSTEM ATP-BINDING PROTEIN HI_0361-RELATED"/>
    <property type="match status" value="1"/>
</dbReference>
<dbReference type="SMART" id="SM00382">
    <property type="entry name" value="AAA"/>
    <property type="match status" value="1"/>
</dbReference>
<evidence type="ECO:0000313" key="6">
    <source>
        <dbReference type="EMBL" id="GGD25828.1"/>
    </source>
</evidence>
<keyword evidence="7" id="KW-1185">Reference proteome</keyword>
<keyword evidence="2" id="KW-0813">Transport</keyword>